<evidence type="ECO:0000256" key="1">
    <source>
        <dbReference type="SAM" id="Phobius"/>
    </source>
</evidence>
<reference evidence="2" key="1">
    <citation type="submission" date="2013-08" db="EMBL/GenBank/DDBJ databases">
        <title>Oryza genome evolution.</title>
        <authorList>
            <person name="Wing R.A."/>
            <person name="Panaud O."/>
            <person name="Oliveira A.C."/>
        </authorList>
    </citation>
    <scope>NUCLEOTIDE SEQUENCE</scope>
</reference>
<feature type="transmembrane region" description="Helical" evidence="1">
    <location>
        <begin position="127"/>
        <end position="152"/>
    </location>
</feature>
<evidence type="ECO:0000313" key="3">
    <source>
        <dbReference type="Proteomes" id="UP000026961"/>
    </source>
</evidence>
<dbReference type="HOGENOM" id="CLU_135274_0_0_1"/>
<accession>A0A0D9YIK3</accession>
<protein>
    <submittedName>
        <fullName evidence="2">Uncharacterized protein</fullName>
    </submittedName>
</protein>
<keyword evidence="3" id="KW-1185">Reference proteome</keyword>
<sequence length="168" mass="18813">MARATWREKAQGGWRCEELDRHGPTAAHCCTWRRFDRTQGGLRQERRMVADREKLKESLDPGLPCGRRCQGRGGGAGQHRGGMTRERKWKGSTITRGIRRGRLSASILITSFYLTVILDAHPPLITVLLFVPVTVLVIVAVCACAGLAIFCFEEGQIEENRRLQNSPV</sequence>
<keyword evidence="1" id="KW-1133">Transmembrane helix</keyword>
<dbReference type="AlphaFoldDB" id="A0A0D9YIK3"/>
<keyword evidence="1" id="KW-0472">Membrane</keyword>
<evidence type="ECO:0000313" key="2">
    <source>
        <dbReference type="EnsemblPlants" id="OGLUM01G44470.2"/>
    </source>
</evidence>
<name>A0A0D9YIK3_9ORYZ</name>
<dbReference type="Gramene" id="OGLUM01G44470.2">
    <property type="protein sequence ID" value="OGLUM01G44470.2"/>
    <property type="gene ID" value="OGLUM01G44470"/>
</dbReference>
<reference evidence="2" key="2">
    <citation type="submission" date="2015-04" db="UniProtKB">
        <authorList>
            <consortium name="EnsemblPlants"/>
        </authorList>
    </citation>
    <scope>IDENTIFICATION</scope>
</reference>
<reference evidence="2" key="3">
    <citation type="submission" date="2018-05" db="EMBL/GenBank/DDBJ databases">
        <title>OgluRS3 (Oryza glumaepatula Reference Sequence Version 3).</title>
        <authorList>
            <person name="Zhang J."/>
            <person name="Kudrna D."/>
            <person name="Lee S."/>
            <person name="Talag J."/>
            <person name="Welchert J."/>
            <person name="Wing R.A."/>
        </authorList>
    </citation>
    <scope>NUCLEOTIDE SEQUENCE [LARGE SCALE GENOMIC DNA]</scope>
</reference>
<feature type="transmembrane region" description="Helical" evidence="1">
    <location>
        <begin position="103"/>
        <end position="121"/>
    </location>
</feature>
<keyword evidence="1" id="KW-0812">Transmembrane</keyword>
<dbReference type="Proteomes" id="UP000026961">
    <property type="component" value="Chromosome 1"/>
</dbReference>
<organism evidence="2">
    <name type="scientific">Oryza glumipatula</name>
    <dbReference type="NCBI Taxonomy" id="40148"/>
    <lineage>
        <taxon>Eukaryota</taxon>
        <taxon>Viridiplantae</taxon>
        <taxon>Streptophyta</taxon>
        <taxon>Embryophyta</taxon>
        <taxon>Tracheophyta</taxon>
        <taxon>Spermatophyta</taxon>
        <taxon>Magnoliopsida</taxon>
        <taxon>Liliopsida</taxon>
        <taxon>Poales</taxon>
        <taxon>Poaceae</taxon>
        <taxon>BOP clade</taxon>
        <taxon>Oryzoideae</taxon>
        <taxon>Oryzeae</taxon>
        <taxon>Oryzinae</taxon>
        <taxon>Oryza</taxon>
    </lineage>
</organism>
<proteinExistence type="predicted"/>
<dbReference type="EnsemblPlants" id="OGLUM01G44470.2">
    <property type="protein sequence ID" value="OGLUM01G44470.2"/>
    <property type="gene ID" value="OGLUM01G44470"/>
</dbReference>